<keyword evidence="9" id="KW-0963">Cytoplasm</keyword>
<dbReference type="HAMAP" id="MF_00104">
    <property type="entry name" value="RNase_III"/>
    <property type="match status" value="1"/>
</dbReference>
<feature type="binding site" evidence="9">
    <location>
        <position position="121"/>
    </location>
    <ligand>
        <name>Mg(2+)</name>
        <dbReference type="ChEBI" id="CHEBI:18420"/>
    </ligand>
</feature>
<dbReference type="Pfam" id="PF14622">
    <property type="entry name" value="Ribonucleas_3_3"/>
    <property type="match status" value="1"/>
</dbReference>
<sequence>MIDLSKFEKKIKIKFKDQKLLQTVFIHRSYLNENKNYALPQNERLEFLGDAVLEFIVTDYLYKKFDNPEGEMTNWRAALVRGEMLSKIANQLKMGDLMMLSHGETKTGGRERKVLLANAFEALIGAIYLDRGIVITRKFINQNLITHLEEIIEKGLYQDAKSVLQEKSQDELGITPTYEVIKESGPDHAKKFVIGVYIGEKLIGQGEGNSKQEGQQEAAKKGLSSWDK</sequence>
<dbReference type="GO" id="GO:0004525">
    <property type="term" value="F:ribonuclease III activity"/>
    <property type="evidence" value="ECO:0007669"/>
    <property type="project" value="UniProtKB-UniRule"/>
</dbReference>
<dbReference type="SMART" id="SM00358">
    <property type="entry name" value="DSRM"/>
    <property type="match status" value="1"/>
</dbReference>
<dbReference type="PROSITE" id="PS00517">
    <property type="entry name" value="RNASE_3_1"/>
    <property type="match status" value="1"/>
</dbReference>
<keyword evidence="9" id="KW-0479">Metal-binding</keyword>
<keyword evidence="4 9" id="KW-0507">mRNA processing</keyword>
<dbReference type="NCBIfam" id="TIGR02191">
    <property type="entry name" value="RNaseIII"/>
    <property type="match status" value="1"/>
</dbReference>
<feature type="binding site" evidence="9">
    <location>
        <position position="46"/>
    </location>
    <ligand>
        <name>Mg(2+)</name>
        <dbReference type="ChEBI" id="CHEBI:18420"/>
    </ligand>
</feature>
<dbReference type="AlphaFoldDB" id="A0A554LG22"/>
<dbReference type="InterPro" id="IPR036389">
    <property type="entry name" value="RNase_III_sf"/>
</dbReference>
<dbReference type="FunFam" id="1.10.1520.10:FF:000001">
    <property type="entry name" value="Ribonuclease 3"/>
    <property type="match status" value="1"/>
</dbReference>
<evidence type="ECO:0000256" key="5">
    <source>
        <dbReference type="ARBA" id="ARBA00022722"/>
    </source>
</evidence>
<evidence type="ECO:0000256" key="7">
    <source>
        <dbReference type="ARBA" id="ARBA00022801"/>
    </source>
</evidence>
<keyword evidence="5 9" id="KW-0540">Nuclease</keyword>
<keyword evidence="6 9" id="KW-0255">Endonuclease</keyword>
<dbReference type="SUPFAM" id="SSF54768">
    <property type="entry name" value="dsRNA-binding domain-like"/>
    <property type="match status" value="1"/>
</dbReference>
<evidence type="ECO:0000259" key="12">
    <source>
        <dbReference type="PROSITE" id="PS50142"/>
    </source>
</evidence>
<evidence type="ECO:0000256" key="2">
    <source>
        <dbReference type="ARBA" id="ARBA00010183"/>
    </source>
</evidence>
<evidence type="ECO:0000256" key="8">
    <source>
        <dbReference type="ARBA" id="ARBA00022884"/>
    </source>
</evidence>
<dbReference type="SUPFAM" id="SSF69065">
    <property type="entry name" value="RNase III domain-like"/>
    <property type="match status" value="1"/>
</dbReference>
<dbReference type="GO" id="GO:0006397">
    <property type="term" value="P:mRNA processing"/>
    <property type="evidence" value="ECO:0007669"/>
    <property type="project" value="UniProtKB-UniRule"/>
</dbReference>
<comment type="subcellular location">
    <subcellularLocation>
        <location evidence="9">Cytoplasm</location>
    </subcellularLocation>
</comment>
<dbReference type="PROSITE" id="PS50142">
    <property type="entry name" value="RNASE_3_2"/>
    <property type="match status" value="1"/>
</dbReference>
<keyword evidence="9" id="KW-0819">tRNA processing</keyword>
<dbReference type="InterPro" id="IPR014720">
    <property type="entry name" value="dsRBD_dom"/>
</dbReference>
<dbReference type="GO" id="GO:0006364">
    <property type="term" value="P:rRNA processing"/>
    <property type="evidence" value="ECO:0007669"/>
    <property type="project" value="UniProtKB-UniRule"/>
</dbReference>
<comment type="subunit">
    <text evidence="9">Homodimer.</text>
</comment>
<name>A0A554LG22_9BACT</name>
<dbReference type="GO" id="GO:0046872">
    <property type="term" value="F:metal ion binding"/>
    <property type="evidence" value="ECO:0007669"/>
    <property type="project" value="UniProtKB-KW"/>
</dbReference>
<evidence type="ECO:0000256" key="6">
    <source>
        <dbReference type="ARBA" id="ARBA00022759"/>
    </source>
</evidence>
<evidence type="ECO:0000259" key="11">
    <source>
        <dbReference type="PROSITE" id="PS50137"/>
    </source>
</evidence>
<proteinExistence type="inferred from homology"/>
<feature type="active site" evidence="9">
    <location>
        <position position="50"/>
    </location>
</feature>
<evidence type="ECO:0000256" key="3">
    <source>
        <dbReference type="ARBA" id="ARBA00022552"/>
    </source>
</evidence>
<keyword evidence="9" id="KW-0699">rRNA-binding</keyword>
<evidence type="ECO:0000256" key="4">
    <source>
        <dbReference type="ARBA" id="ARBA00022664"/>
    </source>
</evidence>
<dbReference type="PROSITE" id="PS50137">
    <property type="entry name" value="DS_RBD"/>
    <property type="match status" value="1"/>
</dbReference>
<evidence type="ECO:0000256" key="1">
    <source>
        <dbReference type="ARBA" id="ARBA00000109"/>
    </source>
</evidence>
<protein>
    <recommendedName>
        <fullName evidence="9">Ribonuclease 3</fullName>
        <ecNumber evidence="9">3.1.26.3</ecNumber>
    </recommendedName>
    <alternativeName>
        <fullName evidence="9">Ribonuclease III</fullName>
        <shortName evidence="9">RNase III</shortName>
    </alternativeName>
</protein>
<gene>
    <name evidence="9" type="primary">rnc</name>
    <name evidence="13" type="ORF">CEN92_200</name>
</gene>
<feature type="binding site" evidence="9">
    <location>
        <position position="118"/>
    </location>
    <ligand>
        <name>Mg(2+)</name>
        <dbReference type="ChEBI" id="CHEBI:18420"/>
    </ligand>
</feature>
<dbReference type="InterPro" id="IPR011907">
    <property type="entry name" value="RNase_III"/>
</dbReference>
<accession>A0A554LG22</accession>
<dbReference type="EMBL" id="VMGH01000027">
    <property type="protein sequence ID" value="TSC91830.1"/>
    <property type="molecule type" value="Genomic_DNA"/>
</dbReference>
<dbReference type="Proteomes" id="UP000318296">
    <property type="component" value="Unassembled WGS sequence"/>
</dbReference>
<feature type="region of interest" description="Disordered" evidence="10">
    <location>
        <begin position="206"/>
        <end position="228"/>
    </location>
</feature>
<reference evidence="13 14" key="1">
    <citation type="submission" date="2017-07" db="EMBL/GenBank/DDBJ databases">
        <title>Mechanisms for carbon and nitrogen cycling indicate functional differentiation within the Candidate Phyla Radiation.</title>
        <authorList>
            <person name="Danczak R.E."/>
            <person name="Johnston M.D."/>
            <person name="Kenah C."/>
            <person name="Slattery M."/>
            <person name="Wrighton K.C."/>
            <person name="Wilkins M.J."/>
        </authorList>
    </citation>
    <scope>NUCLEOTIDE SEQUENCE [LARGE SCALE GENOMIC DNA]</scope>
    <source>
        <strain evidence="13">Licking1014_96</strain>
    </source>
</reference>
<keyword evidence="9" id="KW-0460">Magnesium</keyword>
<comment type="catalytic activity">
    <reaction evidence="1 9">
        <text>Endonucleolytic cleavage to 5'-phosphomonoester.</text>
        <dbReference type="EC" id="3.1.26.3"/>
    </reaction>
</comment>
<dbReference type="SMART" id="SM00535">
    <property type="entry name" value="RIBOc"/>
    <property type="match status" value="1"/>
</dbReference>
<keyword evidence="7 9" id="KW-0378">Hydrolase</keyword>
<evidence type="ECO:0000313" key="13">
    <source>
        <dbReference type="EMBL" id="TSC91830.1"/>
    </source>
</evidence>
<evidence type="ECO:0000313" key="14">
    <source>
        <dbReference type="Proteomes" id="UP000318296"/>
    </source>
</evidence>
<dbReference type="GO" id="GO:0003725">
    <property type="term" value="F:double-stranded RNA binding"/>
    <property type="evidence" value="ECO:0007669"/>
    <property type="project" value="TreeGrafter"/>
</dbReference>
<dbReference type="PANTHER" id="PTHR11207">
    <property type="entry name" value="RIBONUCLEASE III"/>
    <property type="match status" value="1"/>
</dbReference>
<dbReference type="PANTHER" id="PTHR11207:SF0">
    <property type="entry name" value="RIBONUCLEASE 3"/>
    <property type="match status" value="1"/>
</dbReference>
<evidence type="ECO:0000256" key="10">
    <source>
        <dbReference type="SAM" id="MobiDB-lite"/>
    </source>
</evidence>
<evidence type="ECO:0000256" key="9">
    <source>
        <dbReference type="HAMAP-Rule" id="MF_00104"/>
    </source>
</evidence>
<organism evidence="13 14">
    <name type="scientific">Candidatus Berkelbacteria bacterium Licking1014_96</name>
    <dbReference type="NCBI Taxonomy" id="2017149"/>
    <lineage>
        <taxon>Bacteria</taxon>
        <taxon>Candidatus Berkelbacteria</taxon>
    </lineage>
</organism>
<dbReference type="GO" id="GO:0019843">
    <property type="term" value="F:rRNA binding"/>
    <property type="evidence" value="ECO:0007669"/>
    <property type="project" value="UniProtKB-KW"/>
</dbReference>
<dbReference type="GO" id="GO:0010468">
    <property type="term" value="P:regulation of gene expression"/>
    <property type="evidence" value="ECO:0007669"/>
    <property type="project" value="TreeGrafter"/>
</dbReference>
<comment type="function">
    <text evidence="9">Digests double-stranded RNA. Involved in the processing of primary rRNA transcript to yield the immediate precursors to the large and small rRNAs (23S and 16S). Processes some mRNAs, and tRNAs when they are encoded in the rRNA operon. Processes pre-crRNA and tracrRNA of type II CRISPR loci if present in the organism.</text>
</comment>
<comment type="caution">
    <text evidence="13">The sequence shown here is derived from an EMBL/GenBank/DDBJ whole genome shotgun (WGS) entry which is preliminary data.</text>
</comment>
<feature type="domain" description="DRBM" evidence="11">
    <location>
        <begin position="159"/>
        <end position="228"/>
    </location>
</feature>
<dbReference type="GO" id="GO:0008033">
    <property type="term" value="P:tRNA processing"/>
    <property type="evidence" value="ECO:0007669"/>
    <property type="project" value="UniProtKB-KW"/>
</dbReference>
<feature type="domain" description="RNase III" evidence="12">
    <location>
        <begin position="4"/>
        <end position="132"/>
    </location>
</feature>
<dbReference type="CDD" id="cd10845">
    <property type="entry name" value="DSRM_RNAse_III_family"/>
    <property type="match status" value="1"/>
</dbReference>
<dbReference type="InterPro" id="IPR000999">
    <property type="entry name" value="RNase_III_dom"/>
</dbReference>
<dbReference type="Gene3D" id="3.30.160.20">
    <property type="match status" value="1"/>
</dbReference>
<feature type="active site" evidence="9">
    <location>
        <position position="121"/>
    </location>
</feature>
<keyword evidence="8 9" id="KW-0694">RNA-binding</keyword>
<comment type="similarity">
    <text evidence="2">Belongs to the ribonuclease III family.</text>
</comment>
<comment type="cofactor">
    <cofactor evidence="9">
        <name>Mg(2+)</name>
        <dbReference type="ChEBI" id="CHEBI:18420"/>
    </cofactor>
</comment>
<dbReference type="Pfam" id="PF00035">
    <property type="entry name" value="dsrm"/>
    <property type="match status" value="1"/>
</dbReference>
<dbReference type="EC" id="3.1.26.3" evidence="9"/>
<dbReference type="CDD" id="cd00593">
    <property type="entry name" value="RIBOc"/>
    <property type="match status" value="1"/>
</dbReference>
<keyword evidence="3 9" id="KW-0698">rRNA processing</keyword>
<dbReference type="GO" id="GO:0005737">
    <property type="term" value="C:cytoplasm"/>
    <property type="evidence" value="ECO:0007669"/>
    <property type="project" value="UniProtKB-SubCell"/>
</dbReference>
<dbReference type="Gene3D" id="1.10.1520.10">
    <property type="entry name" value="Ribonuclease III domain"/>
    <property type="match status" value="1"/>
</dbReference>